<dbReference type="InterPro" id="IPR015943">
    <property type="entry name" value="WD40/YVTN_repeat-like_dom_sf"/>
</dbReference>
<name>I0YM59_COCSC</name>
<organism evidence="3 4">
    <name type="scientific">Coccomyxa subellipsoidea (strain C-169)</name>
    <name type="common">Green microalga</name>
    <dbReference type="NCBI Taxonomy" id="574566"/>
    <lineage>
        <taxon>Eukaryota</taxon>
        <taxon>Viridiplantae</taxon>
        <taxon>Chlorophyta</taxon>
        <taxon>core chlorophytes</taxon>
        <taxon>Trebouxiophyceae</taxon>
        <taxon>Trebouxiophyceae incertae sedis</taxon>
        <taxon>Coccomyxaceae</taxon>
        <taxon>Coccomyxa</taxon>
        <taxon>Coccomyxa subellipsoidea</taxon>
    </lineage>
</organism>
<dbReference type="GeneID" id="17037446"/>
<evidence type="ECO:0000256" key="1">
    <source>
        <dbReference type="PROSITE-ProRule" id="PRU00221"/>
    </source>
</evidence>
<dbReference type="InterPro" id="IPR001680">
    <property type="entry name" value="WD40_rpt"/>
</dbReference>
<dbReference type="InterPro" id="IPR052993">
    <property type="entry name" value="CFA-57"/>
</dbReference>
<dbReference type="PANTHER" id="PTHR32215">
    <property type="entry name" value="CILIA- AND FLAGELLA-ASSOCIATED PROTEIN 57"/>
    <property type="match status" value="1"/>
</dbReference>
<dbReference type="EMBL" id="AGSI01000019">
    <property type="protein sequence ID" value="EIE19478.1"/>
    <property type="molecule type" value="Genomic_DNA"/>
</dbReference>
<dbReference type="KEGG" id="csl:COCSUDRAFT_19673"/>
<dbReference type="Proteomes" id="UP000007264">
    <property type="component" value="Unassembled WGS sequence"/>
</dbReference>
<protein>
    <submittedName>
        <fullName evidence="3">WD40 repeat-like protein</fullName>
    </submittedName>
</protein>
<dbReference type="SMART" id="SM00320">
    <property type="entry name" value="WD40"/>
    <property type="match status" value="4"/>
</dbReference>
<feature type="repeat" description="WD" evidence="1">
    <location>
        <begin position="464"/>
        <end position="505"/>
    </location>
</feature>
<dbReference type="SUPFAM" id="SSF82171">
    <property type="entry name" value="DPP6 N-terminal domain-like"/>
    <property type="match status" value="1"/>
</dbReference>
<dbReference type="OrthoDB" id="47276at2759"/>
<proteinExistence type="predicted"/>
<dbReference type="PROSITE" id="PS50294">
    <property type="entry name" value="WD_REPEATS_REGION"/>
    <property type="match status" value="1"/>
</dbReference>
<feature type="region of interest" description="Disordered" evidence="2">
    <location>
        <begin position="771"/>
        <end position="799"/>
    </location>
</feature>
<dbReference type="STRING" id="574566.I0YM59"/>
<dbReference type="AlphaFoldDB" id="I0YM59"/>
<dbReference type="PROSITE" id="PS50082">
    <property type="entry name" value="WD_REPEATS_2"/>
    <property type="match status" value="1"/>
</dbReference>
<evidence type="ECO:0000313" key="4">
    <source>
        <dbReference type="Proteomes" id="UP000007264"/>
    </source>
</evidence>
<evidence type="ECO:0000313" key="3">
    <source>
        <dbReference type="EMBL" id="EIE19478.1"/>
    </source>
</evidence>
<accession>I0YM59</accession>
<dbReference type="Pfam" id="PF00400">
    <property type="entry name" value="WD40"/>
    <property type="match status" value="2"/>
</dbReference>
<sequence length="799" mass="88344">HIFGLRGDVKDNVHYVDEAALVYPAGHNIIIHNLETKQQQFIPLPAESEGLLGLALTPNRRFLAVTERAEKSTVTIYDLQTLKRRKVLASVDIGGKEIASIAFSSDSKILAAQGGAPEWNLVIWSWEKSKVLASVKTGNALGSPVNQILFAPGSALDGNIIVSAVGNGIFKTYRYQENALRPMPTSMAKREPQNYTCHAWLVEGEAHATFLEVLFGTAGDQDRIVVGTDRGEVLVVVNGDVRGTLVISPSTVIGAIVASPKGFAVGSTGGVVILCEREADDRLFKIVKQLAIEGSAQNVCSLALSPAEDTLIASMDNNQMYSLKLASNAQVEDMALKLVEQQYHCAEVTGADACVRRAVVATCSLDRTLRVWHVHDRTSELVKQFMEDPFSVALHPGGFSVLVGFPDKLRLFTILMDNLKLVKELPVKGCTECRFSNGGHLFAASSGNNIFIYTTYTCDLIGTLRGHNGKVKSLSWSTNDALLTTAGSDGAVYQWKLKNFKRAKENVLKGCLYNCAVATADSQRMYATSSDRKIKELEEIAGTGMQITREFDTGCMLVQLVLPPGGKTLYAGTDTGCIRAYKLPLSGENQEVRCFSSAVTRLRLDQGEKIAFADEVLLPKLDLDEKKLRIIELEGQVRDVTLQNEYNMRLKDVAMAERIKELSDTLAAASQEQQAQYDLLQKANACLHRGKVAGEQAMLAALDDQYQSKVLLEIQRYEELVREKDALNTRWDEQTQELIASHERLLQEVSDDFTAKLQEDAELLDQMQVEKEDMEKSHEEIRQQMEEDTDQEIEELKQM</sequence>
<dbReference type="InterPro" id="IPR011047">
    <property type="entry name" value="Quinoprotein_ADH-like_sf"/>
</dbReference>
<keyword evidence="1" id="KW-0853">WD repeat</keyword>
<gene>
    <name evidence="3" type="ORF">COCSUDRAFT_19673</name>
</gene>
<dbReference type="eggNOG" id="ENOG502QTIS">
    <property type="taxonomic scope" value="Eukaryota"/>
</dbReference>
<feature type="non-terminal residue" evidence="3">
    <location>
        <position position="1"/>
    </location>
</feature>
<evidence type="ECO:0000256" key="2">
    <source>
        <dbReference type="SAM" id="MobiDB-lite"/>
    </source>
</evidence>
<feature type="compositionally biased region" description="Basic and acidic residues" evidence="2">
    <location>
        <begin position="771"/>
        <end position="785"/>
    </location>
</feature>
<dbReference type="SUPFAM" id="SSF50998">
    <property type="entry name" value="Quinoprotein alcohol dehydrogenase-like"/>
    <property type="match status" value="1"/>
</dbReference>
<reference evidence="3 4" key="1">
    <citation type="journal article" date="2012" name="Genome Biol.">
        <title>The genome of the polar eukaryotic microalga coccomyxa subellipsoidea reveals traits of cold adaptation.</title>
        <authorList>
            <person name="Blanc G."/>
            <person name="Agarkova I."/>
            <person name="Grimwood J."/>
            <person name="Kuo A."/>
            <person name="Brueggeman A."/>
            <person name="Dunigan D."/>
            <person name="Gurnon J."/>
            <person name="Ladunga I."/>
            <person name="Lindquist E."/>
            <person name="Lucas S."/>
            <person name="Pangilinan J."/>
            <person name="Proschold T."/>
            <person name="Salamov A."/>
            <person name="Schmutz J."/>
            <person name="Weeks D."/>
            <person name="Yamada T."/>
            <person name="Claverie J.M."/>
            <person name="Grigoriev I."/>
            <person name="Van Etten J."/>
            <person name="Lomsadze A."/>
            <person name="Borodovsky M."/>
        </authorList>
    </citation>
    <scope>NUCLEOTIDE SEQUENCE [LARGE SCALE GENOMIC DNA]</scope>
    <source>
        <strain evidence="3 4">C-169</strain>
    </source>
</reference>
<dbReference type="Gene3D" id="2.130.10.10">
    <property type="entry name" value="YVTN repeat-like/Quinoprotein amine dehydrogenase"/>
    <property type="match status" value="2"/>
</dbReference>
<comment type="caution">
    <text evidence="3">The sequence shown here is derived from an EMBL/GenBank/DDBJ whole genome shotgun (WGS) entry which is preliminary data.</text>
</comment>
<dbReference type="PANTHER" id="PTHR32215:SF0">
    <property type="entry name" value="CILIA- AND FLAGELLA-ASSOCIATED PROTEIN 57"/>
    <property type="match status" value="1"/>
</dbReference>
<keyword evidence="4" id="KW-1185">Reference proteome</keyword>
<dbReference type="RefSeq" id="XP_005644022.1">
    <property type="nucleotide sequence ID" value="XM_005643965.1"/>
</dbReference>